<proteinExistence type="predicted"/>
<reference evidence="2 3" key="1">
    <citation type="submission" date="2014-04" db="EMBL/GenBank/DDBJ databases">
        <authorList>
            <consortium name="DOE Joint Genome Institute"/>
            <person name="Kuo A."/>
            <person name="Tarkka M."/>
            <person name="Buscot F."/>
            <person name="Kohler A."/>
            <person name="Nagy L.G."/>
            <person name="Floudas D."/>
            <person name="Copeland A."/>
            <person name="Barry K.W."/>
            <person name="Cichocki N."/>
            <person name="Veneault-Fourrey C."/>
            <person name="LaButti K."/>
            <person name="Lindquist E.A."/>
            <person name="Lipzen A."/>
            <person name="Lundell T."/>
            <person name="Morin E."/>
            <person name="Murat C."/>
            <person name="Sun H."/>
            <person name="Tunlid A."/>
            <person name="Henrissat B."/>
            <person name="Grigoriev I.V."/>
            <person name="Hibbett D.S."/>
            <person name="Martin F."/>
            <person name="Nordberg H.P."/>
            <person name="Cantor M.N."/>
            <person name="Hua S.X."/>
        </authorList>
    </citation>
    <scope>NUCLEOTIDE SEQUENCE [LARGE SCALE GENOMIC DNA]</scope>
    <source>
        <strain evidence="2 3">F 1598</strain>
    </source>
</reference>
<dbReference type="AlphaFoldDB" id="A0A0C3F5A2"/>
<dbReference type="InterPro" id="IPR029058">
    <property type="entry name" value="AB_hydrolase_fold"/>
</dbReference>
<reference evidence="3" key="2">
    <citation type="submission" date="2015-01" db="EMBL/GenBank/DDBJ databases">
        <title>Evolutionary Origins and Diversification of the Mycorrhizal Mutualists.</title>
        <authorList>
            <consortium name="DOE Joint Genome Institute"/>
            <consortium name="Mycorrhizal Genomics Consortium"/>
            <person name="Kohler A."/>
            <person name="Kuo A."/>
            <person name="Nagy L.G."/>
            <person name="Floudas D."/>
            <person name="Copeland A."/>
            <person name="Barry K.W."/>
            <person name="Cichocki N."/>
            <person name="Veneault-Fourrey C."/>
            <person name="LaButti K."/>
            <person name="Lindquist E.A."/>
            <person name="Lipzen A."/>
            <person name="Lundell T."/>
            <person name="Morin E."/>
            <person name="Murat C."/>
            <person name="Riley R."/>
            <person name="Ohm R."/>
            <person name="Sun H."/>
            <person name="Tunlid A."/>
            <person name="Henrissat B."/>
            <person name="Grigoriev I.V."/>
            <person name="Hibbett D.S."/>
            <person name="Martin F."/>
        </authorList>
    </citation>
    <scope>NUCLEOTIDE SEQUENCE [LARGE SCALE GENOMIC DNA]</scope>
    <source>
        <strain evidence="3">F 1598</strain>
    </source>
</reference>
<feature type="non-terminal residue" evidence="2">
    <location>
        <position position="1"/>
    </location>
</feature>
<dbReference type="Proteomes" id="UP000054166">
    <property type="component" value="Unassembled WGS sequence"/>
</dbReference>
<dbReference type="PANTHER" id="PTHR33840">
    <property type="match status" value="1"/>
</dbReference>
<dbReference type="InterPro" id="IPR018712">
    <property type="entry name" value="Tle1-like_cat"/>
</dbReference>
<organism evidence="2 3">
    <name type="scientific">Piloderma croceum (strain F 1598)</name>
    <dbReference type="NCBI Taxonomy" id="765440"/>
    <lineage>
        <taxon>Eukaryota</taxon>
        <taxon>Fungi</taxon>
        <taxon>Dikarya</taxon>
        <taxon>Basidiomycota</taxon>
        <taxon>Agaricomycotina</taxon>
        <taxon>Agaricomycetes</taxon>
        <taxon>Agaricomycetidae</taxon>
        <taxon>Atheliales</taxon>
        <taxon>Atheliaceae</taxon>
        <taxon>Piloderma</taxon>
    </lineage>
</organism>
<evidence type="ECO:0000259" key="1">
    <source>
        <dbReference type="Pfam" id="PF09994"/>
    </source>
</evidence>
<dbReference type="HOGENOM" id="CLU_005049_5_1_1"/>
<protein>
    <recommendedName>
        <fullName evidence="1">T6SS Phospholipase effector Tle1-like catalytic domain-containing protein</fullName>
    </recommendedName>
</protein>
<dbReference type="SUPFAM" id="SSF53474">
    <property type="entry name" value="alpha/beta-Hydrolases"/>
    <property type="match status" value="1"/>
</dbReference>
<dbReference type="OrthoDB" id="538223at2759"/>
<evidence type="ECO:0000313" key="2">
    <source>
        <dbReference type="EMBL" id="KIM75179.1"/>
    </source>
</evidence>
<keyword evidence="3" id="KW-1185">Reference proteome</keyword>
<dbReference type="STRING" id="765440.A0A0C3F5A2"/>
<evidence type="ECO:0000313" key="3">
    <source>
        <dbReference type="Proteomes" id="UP000054166"/>
    </source>
</evidence>
<gene>
    <name evidence="2" type="ORF">PILCRDRAFT_79321</name>
</gene>
<feature type="domain" description="T6SS Phospholipase effector Tle1-like catalytic" evidence="1">
    <location>
        <begin position="2"/>
        <end position="264"/>
    </location>
</feature>
<accession>A0A0C3F5A2</accession>
<sequence length="424" mass="49179">GRNLILSFDGTSNQYGKKNTNVIELHGRIKDGNQLRYYNSGIGTYARPSWRSYNYWKQVINNKIDLAIAWNFEKGVFAGYRWLSNHYRPGDKIFLFGFSRGAYQVRTLAGMIDRVGLLLPGNEEQIPFAFELYADLKGQSENKTLKFFKGTFSQVDVKVHFLGAWDTVSSVGLIRGRNLPKTDEFNSSICYFRHALALDERRVKYLPEYVCGGMSMTEQPEHNNATQADGGKLVPRVKEVWFAGCHSDINETLDNAAVPVLWMGNEANLAGLRLRPSTVEWDWEELKQNKPVKSLRSVWRWFELWPFKRLSYDDRSSTTWWPHLKEGRVIKPGQKIHASVAFIEDYKPKANFAEGMTQKTWDDILKKGKQDEIFWTKEIQEILEMDLFDHLNVKTIIDELIQDMENFQLIGRLEFLASTRMFSL</sequence>
<dbReference type="InParanoid" id="A0A0C3F5A2"/>
<name>A0A0C3F5A2_PILCF</name>
<dbReference type="PANTHER" id="PTHR33840:SF2">
    <property type="entry name" value="TLE1 PHOSPHOLIPASE DOMAIN-CONTAINING PROTEIN"/>
    <property type="match status" value="1"/>
</dbReference>
<dbReference type="Pfam" id="PF09994">
    <property type="entry name" value="T6SS_Tle1-like_cat"/>
    <property type="match status" value="1"/>
</dbReference>
<dbReference type="EMBL" id="KN833050">
    <property type="protein sequence ID" value="KIM75179.1"/>
    <property type="molecule type" value="Genomic_DNA"/>
</dbReference>